<dbReference type="Gene3D" id="3.40.50.150">
    <property type="entry name" value="Vaccinia Virus protein VP39"/>
    <property type="match status" value="1"/>
</dbReference>
<name>A0A2H1EF50_9ARCH</name>
<proteinExistence type="predicted"/>
<keyword evidence="2" id="KW-0489">Methyltransferase</keyword>
<dbReference type="Pfam" id="PF08242">
    <property type="entry name" value="Methyltransf_12"/>
    <property type="match status" value="1"/>
</dbReference>
<dbReference type="PANTHER" id="PTHR37886:SF1">
    <property type="entry name" value="S-ADENOSYL-L-METHIONINE-DEPENDENT METHYLTRANSFERASES SUPERFAMILY PROTEIN"/>
    <property type="match status" value="1"/>
</dbReference>
<organism evidence="2 3">
    <name type="scientific">Nitrosotalea sinensis</name>
    <dbReference type="NCBI Taxonomy" id="1499975"/>
    <lineage>
        <taxon>Archaea</taxon>
        <taxon>Nitrososphaerota</taxon>
        <taxon>Nitrososphaeria</taxon>
        <taxon>Nitrosotaleales</taxon>
        <taxon>Nitrosotaleaceae</taxon>
        <taxon>Nitrosotalea</taxon>
    </lineage>
</organism>
<evidence type="ECO:0000313" key="2">
    <source>
        <dbReference type="EMBL" id="SHO42880.1"/>
    </source>
</evidence>
<dbReference type="AlphaFoldDB" id="A0A2H1EF50"/>
<keyword evidence="3" id="KW-1185">Reference proteome</keyword>
<feature type="domain" description="Methyltransferase type 12" evidence="1">
    <location>
        <begin position="50"/>
        <end position="146"/>
    </location>
</feature>
<keyword evidence="2" id="KW-0808">Transferase</keyword>
<reference evidence="3" key="1">
    <citation type="submission" date="2016-12" db="EMBL/GenBank/DDBJ databases">
        <authorList>
            <person name="Herbold C."/>
        </authorList>
    </citation>
    <scope>NUCLEOTIDE SEQUENCE [LARGE SCALE GENOMIC DNA]</scope>
</reference>
<dbReference type="EMBL" id="FRFC01000001">
    <property type="protein sequence ID" value="SHO42880.1"/>
    <property type="molecule type" value="Genomic_DNA"/>
</dbReference>
<gene>
    <name evidence="2" type="ORF">NSIN_10210</name>
</gene>
<dbReference type="GO" id="GO:0032259">
    <property type="term" value="P:methylation"/>
    <property type="evidence" value="ECO:0007669"/>
    <property type="project" value="UniProtKB-KW"/>
</dbReference>
<dbReference type="SUPFAM" id="SSF53335">
    <property type="entry name" value="S-adenosyl-L-methionine-dependent methyltransferases"/>
    <property type="match status" value="1"/>
</dbReference>
<sequence>MSEDDLGLNHPTGFRHYRSYVGSSKKYDIMAAHQFNLLTSLGLRENHTLLDIGCGSLRGGRLFITYLLPNKYFGIEPEEWLLEEGIKKNLGQEILRIKKPKFSNEKEFKLRVFNQKFDYILAQSIFSHATQKQILTCLSEAKKVMTESSFFVGTFYLGDANNTKTEWEYPGPVTYTKDFMKNAATENKLECKFLKYEHLNGQTWMVITNSANIQKIPDL</sequence>
<protein>
    <submittedName>
        <fullName evidence="2">Methyltransferase type 12</fullName>
    </submittedName>
</protein>
<dbReference type="InterPro" id="IPR013217">
    <property type="entry name" value="Methyltransf_12"/>
</dbReference>
<accession>A0A2H1EF50</accession>
<dbReference type="Proteomes" id="UP000232412">
    <property type="component" value="Unassembled WGS sequence"/>
</dbReference>
<evidence type="ECO:0000313" key="3">
    <source>
        <dbReference type="Proteomes" id="UP000232412"/>
    </source>
</evidence>
<dbReference type="PANTHER" id="PTHR37886">
    <property type="entry name" value="S-ADENOSYL-L-METHIONINE-DEPENDENT METHYLTRANSFERASES SUPERFAMILY PROTEIN"/>
    <property type="match status" value="1"/>
</dbReference>
<dbReference type="OrthoDB" id="8915at2157"/>
<dbReference type="InterPro" id="IPR029063">
    <property type="entry name" value="SAM-dependent_MTases_sf"/>
</dbReference>
<evidence type="ECO:0000259" key="1">
    <source>
        <dbReference type="Pfam" id="PF08242"/>
    </source>
</evidence>
<dbReference type="GO" id="GO:0008168">
    <property type="term" value="F:methyltransferase activity"/>
    <property type="evidence" value="ECO:0007669"/>
    <property type="project" value="UniProtKB-KW"/>
</dbReference>
<dbReference type="RefSeq" id="WP_101008956.1">
    <property type="nucleotide sequence ID" value="NZ_FRFC01000001.1"/>
</dbReference>